<evidence type="ECO:0000256" key="4">
    <source>
        <dbReference type="ARBA" id="ARBA00022692"/>
    </source>
</evidence>
<dbReference type="EMBL" id="JAWJZI010000004">
    <property type="protein sequence ID" value="MDV5169990.1"/>
    <property type="molecule type" value="Genomic_DNA"/>
</dbReference>
<accession>A0ABU3ZIV7</accession>
<evidence type="ECO:0000256" key="3">
    <source>
        <dbReference type="ARBA" id="ARBA00022475"/>
    </source>
</evidence>
<comment type="caution">
    <text evidence="8">The sequence shown here is derived from an EMBL/GenBank/DDBJ whole genome shotgun (WGS) entry which is preliminary data.</text>
</comment>
<feature type="transmembrane region" description="Helical" evidence="7">
    <location>
        <begin position="72"/>
        <end position="93"/>
    </location>
</feature>
<keyword evidence="2" id="KW-0813">Transport</keyword>
<evidence type="ECO:0000256" key="6">
    <source>
        <dbReference type="ARBA" id="ARBA00023136"/>
    </source>
</evidence>
<proteinExistence type="predicted"/>
<sequence>MGQAWAHFQYVFSTIMPVFLMIGLGYLAFRRGILPPNGHKALAAFVFNFGLPAAIFSALSTKSLGEVWHTDYILAYTLGSLVAFALVFIYAIWMLQRTPVESVVLGLGGSFSNSLLIGFPIIFFLFDTPALIPFSLTLIVENLIMLPLLLGLADMAENDSGANLKGKMKETALNLAKNPIVLSIVLGLACSAMSLHPPQAAERIIDMLASTVTGVALFTIGGGLVGVSVSGMKREIGTVMLAKLLIHPLSILVMLMLVFQLDPMMSSVGVILASVPMFGVYAVIGQRYQMGGLCSAVLLPTTLLGMLTVSAFTTLALLLF</sequence>
<dbReference type="PANTHER" id="PTHR36838">
    <property type="entry name" value="AUXIN EFFLUX CARRIER FAMILY PROTEIN"/>
    <property type="match status" value="1"/>
</dbReference>
<dbReference type="Pfam" id="PF03547">
    <property type="entry name" value="Mem_trans"/>
    <property type="match status" value="1"/>
</dbReference>
<comment type="subcellular location">
    <subcellularLocation>
        <location evidence="1">Membrane</location>
        <topology evidence="1">Multi-pass membrane protein</topology>
    </subcellularLocation>
</comment>
<feature type="transmembrane region" description="Helical" evidence="7">
    <location>
        <begin position="132"/>
        <end position="153"/>
    </location>
</feature>
<dbReference type="Proteomes" id="UP001186452">
    <property type="component" value="Unassembled WGS sequence"/>
</dbReference>
<evidence type="ECO:0000313" key="9">
    <source>
        <dbReference type="Proteomes" id="UP001186452"/>
    </source>
</evidence>
<organism evidence="8 9">
    <name type="scientific">Photobacterium rosenbergii</name>
    <dbReference type="NCBI Taxonomy" id="294936"/>
    <lineage>
        <taxon>Bacteria</taxon>
        <taxon>Pseudomonadati</taxon>
        <taxon>Pseudomonadota</taxon>
        <taxon>Gammaproteobacteria</taxon>
        <taxon>Vibrionales</taxon>
        <taxon>Vibrionaceae</taxon>
        <taxon>Photobacterium</taxon>
    </lineage>
</organism>
<keyword evidence="9" id="KW-1185">Reference proteome</keyword>
<dbReference type="RefSeq" id="WP_317522757.1">
    <property type="nucleotide sequence ID" value="NZ_JAWJZI010000004.1"/>
</dbReference>
<evidence type="ECO:0000256" key="2">
    <source>
        <dbReference type="ARBA" id="ARBA00022448"/>
    </source>
</evidence>
<feature type="transmembrane region" description="Helical" evidence="7">
    <location>
        <begin position="41"/>
        <end position="60"/>
    </location>
</feature>
<keyword evidence="6 7" id="KW-0472">Membrane</keyword>
<feature type="transmembrane region" description="Helical" evidence="7">
    <location>
        <begin position="241"/>
        <end position="259"/>
    </location>
</feature>
<gene>
    <name evidence="8" type="ORF">R2X38_13385</name>
</gene>
<keyword evidence="4 7" id="KW-0812">Transmembrane</keyword>
<feature type="transmembrane region" description="Helical" evidence="7">
    <location>
        <begin position="105"/>
        <end position="126"/>
    </location>
</feature>
<dbReference type="InterPro" id="IPR004776">
    <property type="entry name" value="Mem_transp_PIN-like"/>
</dbReference>
<feature type="transmembrane region" description="Helical" evidence="7">
    <location>
        <begin position="6"/>
        <end position="29"/>
    </location>
</feature>
<evidence type="ECO:0000313" key="8">
    <source>
        <dbReference type="EMBL" id="MDV5169990.1"/>
    </source>
</evidence>
<keyword evidence="5 7" id="KW-1133">Transmembrane helix</keyword>
<evidence type="ECO:0000256" key="7">
    <source>
        <dbReference type="SAM" id="Phobius"/>
    </source>
</evidence>
<protein>
    <submittedName>
        <fullName evidence="8">AEC family transporter</fullName>
    </submittedName>
</protein>
<evidence type="ECO:0000256" key="1">
    <source>
        <dbReference type="ARBA" id="ARBA00004141"/>
    </source>
</evidence>
<name>A0ABU3ZIV7_9GAMM</name>
<keyword evidence="3" id="KW-1003">Cell membrane</keyword>
<feature type="transmembrane region" description="Helical" evidence="7">
    <location>
        <begin position="296"/>
        <end position="319"/>
    </location>
</feature>
<evidence type="ECO:0000256" key="5">
    <source>
        <dbReference type="ARBA" id="ARBA00022989"/>
    </source>
</evidence>
<feature type="transmembrane region" description="Helical" evidence="7">
    <location>
        <begin position="265"/>
        <end position="284"/>
    </location>
</feature>
<feature type="transmembrane region" description="Helical" evidence="7">
    <location>
        <begin position="174"/>
        <end position="195"/>
    </location>
</feature>
<reference evidence="8 9" key="1">
    <citation type="submission" date="2023-10" db="EMBL/GenBank/DDBJ databases">
        <title>Marine bacteria isolated from horseshoe crab.</title>
        <authorList>
            <person name="Cheng T.H."/>
        </authorList>
    </citation>
    <scope>NUCLEOTIDE SEQUENCE [LARGE SCALE GENOMIC DNA]</scope>
    <source>
        <strain evidence="8 9">HSC6</strain>
    </source>
</reference>
<dbReference type="PANTHER" id="PTHR36838:SF3">
    <property type="entry name" value="TRANSPORTER AUXIN EFFLUX CARRIER EC FAMILY"/>
    <property type="match status" value="1"/>
</dbReference>
<feature type="transmembrane region" description="Helical" evidence="7">
    <location>
        <begin position="207"/>
        <end position="229"/>
    </location>
</feature>